<feature type="signal peptide" evidence="1">
    <location>
        <begin position="1"/>
        <end position="20"/>
    </location>
</feature>
<sequence length="95" mass="9697">MMRILFGAAVLLAAVVTAAAGQSANRAPTSGPAAPMWPWCAEYDMDGAVVNCGFASREQCMATVSGIGGGCRPNLAVEAPVAPKRAAPSVRSYAR</sequence>
<feature type="chain" id="PRO_5016448805" description="DUF3551 domain-containing protein" evidence="1">
    <location>
        <begin position="21"/>
        <end position="95"/>
    </location>
</feature>
<keyword evidence="3" id="KW-1185">Reference proteome</keyword>
<organism evidence="2 3">
    <name type="scientific">Rhodoplanes roseus</name>
    <dbReference type="NCBI Taxonomy" id="29409"/>
    <lineage>
        <taxon>Bacteria</taxon>
        <taxon>Pseudomonadati</taxon>
        <taxon>Pseudomonadota</taxon>
        <taxon>Alphaproteobacteria</taxon>
        <taxon>Hyphomicrobiales</taxon>
        <taxon>Nitrobacteraceae</taxon>
        <taxon>Rhodoplanes</taxon>
    </lineage>
</organism>
<comment type="caution">
    <text evidence="2">The sequence shown here is derived from an EMBL/GenBank/DDBJ whole genome shotgun (WGS) entry which is preliminary data.</text>
</comment>
<proteinExistence type="predicted"/>
<dbReference type="AlphaFoldDB" id="A0A327L206"/>
<dbReference type="EMBL" id="NPEX01000061">
    <property type="protein sequence ID" value="RAI44015.1"/>
    <property type="molecule type" value="Genomic_DNA"/>
</dbReference>
<evidence type="ECO:0008006" key="4">
    <source>
        <dbReference type="Google" id="ProtNLM"/>
    </source>
</evidence>
<evidence type="ECO:0000313" key="2">
    <source>
        <dbReference type="EMBL" id="RAI44015.1"/>
    </source>
</evidence>
<dbReference type="RefSeq" id="WP_111419146.1">
    <property type="nucleotide sequence ID" value="NZ_NPEX01000061.1"/>
</dbReference>
<dbReference type="Pfam" id="PF12071">
    <property type="entry name" value="DUF3551"/>
    <property type="match status" value="1"/>
</dbReference>
<dbReference type="InterPro" id="IPR021937">
    <property type="entry name" value="DUF3551"/>
</dbReference>
<dbReference type="Proteomes" id="UP000249130">
    <property type="component" value="Unassembled WGS sequence"/>
</dbReference>
<reference evidence="2 3" key="1">
    <citation type="submission" date="2017-07" db="EMBL/GenBank/DDBJ databases">
        <title>Draft Genome Sequences of Select Purple Nonsulfur Bacteria.</title>
        <authorList>
            <person name="Lasarre B."/>
            <person name="Mckinlay J.B."/>
        </authorList>
    </citation>
    <scope>NUCLEOTIDE SEQUENCE [LARGE SCALE GENOMIC DNA]</scope>
    <source>
        <strain evidence="2 3">DSM 5909</strain>
    </source>
</reference>
<gene>
    <name evidence="2" type="ORF">CH341_11335</name>
</gene>
<keyword evidence="1" id="KW-0732">Signal</keyword>
<protein>
    <recommendedName>
        <fullName evidence="4">DUF3551 domain-containing protein</fullName>
    </recommendedName>
</protein>
<evidence type="ECO:0000313" key="3">
    <source>
        <dbReference type="Proteomes" id="UP000249130"/>
    </source>
</evidence>
<dbReference type="OrthoDB" id="8229016at2"/>
<name>A0A327L206_9BRAD</name>
<evidence type="ECO:0000256" key="1">
    <source>
        <dbReference type="SAM" id="SignalP"/>
    </source>
</evidence>
<accession>A0A327L206</accession>